<sequence length="63" mass="7216">MPFDDLRNQNGIHANHLRANPFSLDILRGQFPTDANVFSTLPAMQSVFKNLHPPKLDYSQIHE</sequence>
<protein>
    <submittedName>
        <fullName evidence="1">Uncharacterized protein</fullName>
    </submittedName>
</protein>
<accession>A0A183MCQ9</accession>
<evidence type="ECO:0000313" key="1">
    <source>
        <dbReference type="EMBL" id="VDP08795.1"/>
    </source>
</evidence>
<reference evidence="1 2" key="1">
    <citation type="submission" date="2018-11" db="EMBL/GenBank/DDBJ databases">
        <authorList>
            <consortium name="Pathogen Informatics"/>
        </authorList>
    </citation>
    <scope>NUCLEOTIDE SEQUENCE [LARGE SCALE GENOMIC DNA]</scope>
    <source>
        <strain evidence="1 2">Zambia</strain>
    </source>
</reference>
<evidence type="ECO:0000313" key="2">
    <source>
        <dbReference type="Proteomes" id="UP000277204"/>
    </source>
</evidence>
<dbReference type="EMBL" id="UZAI01011375">
    <property type="protein sequence ID" value="VDP08795.1"/>
    <property type="molecule type" value="Genomic_DNA"/>
</dbReference>
<keyword evidence="2" id="KW-1185">Reference proteome</keyword>
<name>A0A183MCQ9_9TREM</name>
<gene>
    <name evidence="1" type="ORF">SMRZ_LOCUS13834</name>
</gene>
<proteinExistence type="predicted"/>
<organism evidence="1 2">
    <name type="scientific">Schistosoma margrebowiei</name>
    <dbReference type="NCBI Taxonomy" id="48269"/>
    <lineage>
        <taxon>Eukaryota</taxon>
        <taxon>Metazoa</taxon>
        <taxon>Spiralia</taxon>
        <taxon>Lophotrochozoa</taxon>
        <taxon>Platyhelminthes</taxon>
        <taxon>Trematoda</taxon>
        <taxon>Digenea</taxon>
        <taxon>Strigeidida</taxon>
        <taxon>Schistosomatoidea</taxon>
        <taxon>Schistosomatidae</taxon>
        <taxon>Schistosoma</taxon>
    </lineage>
</organism>
<dbReference type="Proteomes" id="UP000277204">
    <property type="component" value="Unassembled WGS sequence"/>
</dbReference>
<dbReference type="AlphaFoldDB" id="A0A183MCQ9"/>